<feature type="region of interest" description="Disordered" evidence="1">
    <location>
        <begin position="99"/>
        <end position="149"/>
    </location>
</feature>
<evidence type="ECO:0000256" key="1">
    <source>
        <dbReference type="SAM" id="MobiDB-lite"/>
    </source>
</evidence>
<organism evidence="2 3">
    <name type="scientific">Macrosiphum euphorbiae</name>
    <name type="common">potato aphid</name>
    <dbReference type="NCBI Taxonomy" id="13131"/>
    <lineage>
        <taxon>Eukaryota</taxon>
        <taxon>Metazoa</taxon>
        <taxon>Ecdysozoa</taxon>
        <taxon>Arthropoda</taxon>
        <taxon>Hexapoda</taxon>
        <taxon>Insecta</taxon>
        <taxon>Pterygota</taxon>
        <taxon>Neoptera</taxon>
        <taxon>Paraneoptera</taxon>
        <taxon>Hemiptera</taxon>
        <taxon>Sternorrhyncha</taxon>
        <taxon>Aphidomorpha</taxon>
        <taxon>Aphidoidea</taxon>
        <taxon>Aphididae</taxon>
        <taxon>Macrosiphini</taxon>
        <taxon>Macrosiphum</taxon>
    </lineage>
</organism>
<feature type="compositionally biased region" description="Low complexity" evidence="1">
    <location>
        <begin position="124"/>
        <end position="149"/>
    </location>
</feature>
<gene>
    <name evidence="2" type="ORF">MEUPH1_LOCUS17300</name>
</gene>
<keyword evidence="3" id="KW-1185">Reference proteome</keyword>
<reference evidence="2 3" key="1">
    <citation type="submission" date="2023-01" db="EMBL/GenBank/DDBJ databases">
        <authorList>
            <person name="Whitehead M."/>
        </authorList>
    </citation>
    <scope>NUCLEOTIDE SEQUENCE [LARGE SCALE GENOMIC DNA]</scope>
</reference>
<feature type="compositionally biased region" description="Polar residues" evidence="1">
    <location>
        <begin position="37"/>
        <end position="59"/>
    </location>
</feature>
<proteinExistence type="predicted"/>
<sequence>MEIWVLRQRRVRKLVPYRRFQRVPWEVTGDRTHDSNAKTGSERGTTWQSTRPCTVTTGTPAKPEVGADQVDRRRPSRFAHGCSEIVFICDDESINERAAWKLPERSRTSAVPSTTDGDPSPDNSDVGTAADSSSSDDGATSVTVGCSRL</sequence>
<dbReference type="AlphaFoldDB" id="A0AAV0X1J3"/>
<dbReference type="Proteomes" id="UP001160148">
    <property type="component" value="Unassembled WGS sequence"/>
</dbReference>
<protein>
    <submittedName>
        <fullName evidence="2">Uncharacterized protein</fullName>
    </submittedName>
</protein>
<feature type="compositionally biased region" description="Polar residues" evidence="1">
    <location>
        <begin position="108"/>
        <end position="123"/>
    </location>
</feature>
<name>A0AAV0X1J3_9HEMI</name>
<feature type="region of interest" description="Disordered" evidence="1">
    <location>
        <begin position="30"/>
        <end position="72"/>
    </location>
</feature>
<accession>A0AAV0X1J3</accession>
<comment type="caution">
    <text evidence="2">The sequence shown here is derived from an EMBL/GenBank/DDBJ whole genome shotgun (WGS) entry which is preliminary data.</text>
</comment>
<evidence type="ECO:0000313" key="3">
    <source>
        <dbReference type="Proteomes" id="UP001160148"/>
    </source>
</evidence>
<dbReference type="EMBL" id="CARXXK010000003">
    <property type="protein sequence ID" value="CAI6362204.1"/>
    <property type="molecule type" value="Genomic_DNA"/>
</dbReference>
<evidence type="ECO:0000313" key="2">
    <source>
        <dbReference type="EMBL" id="CAI6362204.1"/>
    </source>
</evidence>